<dbReference type="PROSITE" id="PS51819">
    <property type="entry name" value="VOC"/>
    <property type="match status" value="1"/>
</dbReference>
<dbReference type="InterPro" id="IPR004360">
    <property type="entry name" value="Glyas_Fos-R_dOase_dom"/>
</dbReference>
<dbReference type="Pfam" id="PF00903">
    <property type="entry name" value="Glyoxalase"/>
    <property type="match status" value="1"/>
</dbReference>
<keyword evidence="3" id="KW-1185">Reference proteome</keyword>
<accession>A0ABT0CF31</accession>
<evidence type="ECO:0000313" key="2">
    <source>
        <dbReference type="EMBL" id="MCJ2544388.1"/>
    </source>
</evidence>
<proteinExistence type="predicted"/>
<dbReference type="SUPFAM" id="SSF54593">
    <property type="entry name" value="Glyoxalase/Bleomycin resistance protein/Dihydroxybiphenyl dioxygenase"/>
    <property type="match status" value="1"/>
</dbReference>
<gene>
    <name evidence="2" type="ORF">JX360_15990</name>
</gene>
<protein>
    <recommendedName>
        <fullName evidence="1">VOC domain-containing protein</fullName>
    </recommendedName>
</protein>
<name>A0ABT0CF31_THEVL</name>
<sequence>MLLVGRGPIRLFLTEHPESAFGALIYIYVSEVDPLAREFRGRGAPIDLGPITQPWGVREIHLRDPDGNRLRFGQVLEEEIIPI</sequence>
<dbReference type="InterPro" id="IPR029068">
    <property type="entry name" value="Glyas_Bleomycin-R_OHBP_Dase"/>
</dbReference>
<dbReference type="Proteomes" id="UP000830835">
    <property type="component" value="Unassembled WGS sequence"/>
</dbReference>
<reference evidence="2" key="1">
    <citation type="submission" date="2021-02" db="EMBL/GenBank/DDBJ databases">
        <title>The CRISPR/cas machinery reduction and long-range gene transfer in the hot spring cyanobacterium Synechococcus.</title>
        <authorList>
            <person name="Dvorak P."/>
            <person name="Jahodarova E."/>
            <person name="Hasler P."/>
            <person name="Poulickova A."/>
        </authorList>
    </citation>
    <scope>NUCLEOTIDE SEQUENCE</scope>
    <source>
        <strain evidence="2">Rupite</strain>
    </source>
</reference>
<evidence type="ECO:0000313" key="3">
    <source>
        <dbReference type="Proteomes" id="UP000830835"/>
    </source>
</evidence>
<dbReference type="InterPro" id="IPR037523">
    <property type="entry name" value="VOC_core"/>
</dbReference>
<dbReference type="EMBL" id="JAFIRA010000062">
    <property type="protein sequence ID" value="MCJ2544388.1"/>
    <property type="molecule type" value="Genomic_DNA"/>
</dbReference>
<evidence type="ECO:0000259" key="1">
    <source>
        <dbReference type="PROSITE" id="PS51819"/>
    </source>
</evidence>
<dbReference type="Gene3D" id="3.10.180.10">
    <property type="entry name" value="2,3-Dihydroxybiphenyl 1,2-Dioxygenase, domain 1"/>
    <property type="match status" value="1"/>
</dbReference>
<comment type="caution">
    <text evidence="2">The sequence shown here is derived from an EMBL/GenBank/DDBJ whole genome shotgun (WGS) entry which is preliminary data.</text>
</comment>
<feature type="domain" description="VOC" evidence="1">
    <location>
        <begin position="1"/>
        <end position="75"/>
    </location>
</feature>
<organism evidence="2 3">
    <name type="scientific">Thermostichus vulcanus str. 'Rupite'</name>
    <dbReference type="NCBI Taxonomy" id="2813851"/>
    <lineage>
        <taxon>Bacteria</taxon>
        <taxon>Bacillati</taxon>
        <taxon>Cyanobacteriota</taxon>
        <taxon>Cyanophyceae</taxon>
        <taxon>Thermostichales</taxon>
        <taxon>Thermostichaceae</taxon>
        <taxon>Thermostichus</taxon>
    </lineage>
</organism>